<feature type="domain" description="HTH luxR-type" evidence="4">
    <location>
        <begin position="138"/>
        <end position="203"/>
    </location>
</feature>
<dbReference type="SUPFAM" id="SSF46894">
    <property type="entry name" value="C-terminal effector domain of the bipartite response regulators"/>
    <property type="match status" value="1"/>
</dbReference>
<protein>
    <submittedName>
        <fullName evidence="6">Response regulator transcription factor</fullName>
    </submittedName>
</protein>
<dbReference type="Pfam" id="PF00072">
    <property type="entry name" value="Response_reg"/>
    <property type="match status" value="1"/>
</dbReference>
<dbReference type="SMART" id="SM00421">
    <property type="entry name" value="HTH_LUXR"/>
    <property type="match status" value="1"/>
</dbReference>
<dbReference type="GO" id="GO:0003677">
    <property type="term" value="F:DNA binding"/>
    <property type="evidence" value="ECO:0007669"/>
    <property type="project" value="UniProtKB-KW"/>
</dbReference>
<dbReference type="InterPro" id="IPR001789">
    <property type="entry name" value="Sig_transdc_resp-reg_receiver"/>
</dbReference>
<dbReference type="GO" id="GO:0000160">
    <property type="term" value="P:phosphorelay signal transduction system"/>
    <property type="evidence" value="ECO:0007669"/>
    <property type="project" value="InterPro"/>
</dbReference>
<keyword evidence="7" id="KW-1185">Reference proteome</keyword>
<dbReference type="AlphaFoldDB" id="A0A6M4IUZ3"/>
<keyword evidence="1 3" id="KW-0597">Phosphoprotein</keyword>
<sequence length="211" mass="22463">MSNSIRLLTVDDHPIYRGGLSALIAAYPDFELVAQAANGREAIDAFRAHRPDVTLMDLSMPVMGGVDAIAAIVGAFPDARIIALTTWDGDADIHRALAAGARGYLLKDMVAEDVVHAIRRVHAGMRAIPSVIAETLADATPRVDLTEREVDVLTQMAKGLSNKEIGAALGCTEATVKVHVLHIFQKLGAPDRTGAVTIALKRGIIHLPAHD</sequence>
<dbReference type="RefSeq" id="WP_171227014.1">
    <property type="nucleotide sequence ID" value="NZ_CP053085.1"/>
</dbReference>
<evidence type="ECO:0000313" key="7">
    <source>
        <dbReference type="Proteomes" id="UP000500938"/>
    </source>
</evidence>
<dbReference type="KEGG" id="ggr:HKW67_19695"/>
<evidence type="ECO:0000256" key="1">
    <source>
        <dbReference type="ARBA" id="ARBA00022553"/>
    </source>
</evidence>
<evidence type="ECO:0000256" key="3">
    <source>
        <dbReference type="PROSITE-ProRule" id="PRU00169"/>
    </source>
</evidence>
<keyword evidence="2" id="KW-0238">DNA-binding</keyword>
<dbReference type="PROSITE" id="PS50110">
    <property type="entry name" value="RESPONSE_REGULATORY"/>
    <property type="match status" value="1"/>
</dbReference>
<evidence type="ECO:0000256" key="2">
    <source>
        <dbReference type="ARBA" id="ARBA00023125"/>
    </source>
</evidence>
<dbReference type="Pfam" id="PF00196">
    <property type="entry name" value="GerE"/>
    <property type="match status" value="1"/>
</dbReference>
<dbReference type="EMBL" id="CP053085">
    <property type="protein sequence ID" value="QJR37579.1"/>
    <property type="molecule type" value="Genomic_DNA"/>
</dbReference>
<dbReference type="InterPro" id="IPR058245">
    <property type="entry name" value="NreC/VraR/RcsB-like_REC"/>
</dbReference>
<dbReference type="Proteomes" id="UP000500938">
    <property type="component" value="Chromosome"/>
</dbReference>
<dbReference type="InterPro" id="IPR039420">
    <property type="entry name" value="WalR-like"/>
</dbReference>
<dbReference type="GO" id="GO:0006355">
    <property type="term" value="P:regulation of DNA-templated transcription"/>
    <property type="evidence" value="ECO:0007669"/>
    <property type="project" value="InterPro"/>
</dbReference>
<gene>
    <name evidence="6" type="ORF">HKW67_19695</name>
</gene>
<evidence type="ECO:0000259" key="4">
    <source>
        <dbReference type="PROSITE" id="PS50043"/>
    </source>
</evidence>
<dbReference type="PRINTS" id="PR00038">
    <property type="entry name" value="HTHLUXR"/>
</dbReference>
<evidence type="ECO:0000259" key="5">
    <source>
        <dbReference type="PROSITE" id="PS50110"/>
    </source>
</evidence>
<dbReference type="Gene3D" id="3.40.50.2300">
    <property type="match status" value="1"/>
</dbReference>
<organism evidence="6 7">
    <name type="scientific">Gemmatimonas groenlandica</name>
    <dbReference type="NCBI Taxonomy" id="2732249"/>
    <lineage>
        <taxon>Bacteria</taxon>
        <taxon>Pseudomonadati</taxon>
        <taxon>Gemmatimonadota</taxon>
        <taxon>Gemmatimonadia</taxon>
        <taxon>Gemmatimonadales</taxon>
        <taxon>Gemmatimonadaceae</taxon>
        <taxon>Gemmatimonas</taxon>
    </lineage>
</organism>
<proteinExistence type="predicted"/>
<dbReference type="CDD" id="cd06170">
    <property type="entry name" value="LuxR_C_like"/>
    <property type="match status" value="1"/>
</dbReference>
<accession>A0A6M4IUZ3</accession>
<dbReference type="InterPro" id="IPR016032">
    <property type="entry name" value="Sig_transdc_resp-reg_C-effctor"/>
</dbReference>
<reference evidence="6 7" key="1">
    <citation type="submission" date="2020-05" db="EMBL/GenBank/DDBJ databases">
        <title>Complete genome sequence of Gemmatimonas greenlandica TET16.</title>
        <authorList>
            <person name="Zeng Y."/>
        </authorList>
    </citation>
    <scope>NUCLEOTIDE SEQUENCE [LARGE SCALE GENOMIC DNA]</scope>
    <source>
        <strain evidence="6 7">TET16</strain>
    </source>
</reference>
<name>A0A6M4IUZ3_9BACT</name>
<evidence type="ECO:0000313" key="6">
    <source>
        <dbReference type="EMBL" id="QJR37579.1"/>
    </source>
</evidence>
<dbReference type="PROSITE" id="PS00622">
    <property type="entry name" value="HTH_LUXR_1"/>
    <property type="match status" value="1"/>
</dbReference>
<feature type="domain" description="Response regulatory" evidence="5">
    <location>
        <begin position="6"/>
        <end position="122"/>
    </location>
</feature>
<dbReference type="InterPro" id="IPR011006">
    <property type="entry name" value="CheY-like_superfamily"/>
</dbReference>
<feature type="modified residue" description="4-aspartylphosphate" evidence="3">
    <location>
        <position position="57"/>
    </location>
</feature>
<dbReference type="SMART" id="SM00448">
    <property type="entry name" value="REC"/>
    <property type="match status" value="1"/>
</dbReference>
<dbReference type="PROSITE" id="PS50043">
    <property type="entry name" value="HTH_LUXR_2"/>
    <property type="match status" value="1"/>
</dbReference>
<dbReference type="PANTHER" id="PTHR43214">
    <property type="entry name" value="TWO-COMPONENT RESPONSE REGULATOR"/>
    <property type="match status" value="1"/>
</dbReference>
<dbReference type="CDD" id="cd17535">
    <property type="entry name" value="REC_NarL-like"/>
    <property type="match status" value="1"/>
</dbReference>
<dbReference type="InterPro" id="IPR000792">
    <property type="entry name" value="Tscrpt_reg_LuxR_C"/>
</dbReference>
<dbReference type="SUPFAM" id="SSF52172">
    <property type="entry name" value="CheY-like"/>
    <property type="match status" value="1"/>
</dbReference>
<dbReference type="PANTHER" id="PTHR43214:SF43">
    <property type="entry name" value="TWO-COMPONENT RESPONSE REGULATOR"/>
    <property type="match status" value="1"/>
</dbReference>